<evidence type="ECO:0000313" key="6">
    <source>
        <dbReference type="Proteomes" id="UP001595685"/>
    </source>
</evidence>
<dbReference type="InterPro" id="IPR005101">
    <property type="entry name" value="Cryptochr/Photolyase_FAD-bd"/>
</dbReference>
<keyword evidence="3" id="KW-0274">FAD</keyword>
<keyword evidence="2" id="KW-0285">Flavoprotein</keyword>
<dbReference type="Proteomes" id="UP001595685">
    <property type="component" value="Unassembled WGS sequence"/>
</dbReference>
<evidence type="ECO:0000256" key="1">
    <source>
        <dbReference type="ARBA" id="ARBA00001974"/>
    </source>
</evidence>
<comment type="caution">
    <text evidence="5">The sequence shown here is derived from an EMBL/GenBank/DDBJ whole genome shotgun (WGS) entry which is preliminary data.</text>
</comment>
<protein>
    <submittedName>
        <fullName evidence="5">FAD-binding domain-containing protein</fullName>
    </submittedName>
</protein>
<dbReference type="Gene3D" id="1.25.40.80">
    <property type="match status" value="1"/>
</dbReference>
<gene>
    <name evidence="5" type="ORF">ACFOLH_07875</name>
</gene>
<organism evidence="5 6">
    <name type="scientific">Aquipuribacter hungaricus</name>
    <dbReference type="NCBI Taxonomy" id="545624"/>
    <lineage>
        <taxon>Bacteria</taxon>
        <taxon>Bacillati</taxon>
        <taxon>Actinomycetota</taxon>
        <taxon>Actinomycetes</taxon>
        <taxon>Micrococcales</taxon>
        <taxon>Intrasporangiaceae</taxon>
        <taxon>Aquipuribacter</taxon>
    </lineage>
</organism>
<dbReference type="InterPro" id="IPR002081">
    <property type="entry name" value="Cryptochrome/DNA_photolyase_1"/>
</dbReference>
<sequence>MVGAGVTGTRLPTPGEDVADDPEAAVAWVAEHLGDLALEGPDGVRASPAFRGGQGAADAALAALDVTGYASRRSQVLPERSRGASRMSPYIRYGLLDLPAVWRHVADAPPRDRTKYRDELLWQEYARHVYARTGSAMAAPLRYGPPRTGPWEGDAWPAEMLCVRTVTDELRGDGWLVNQTRMWLASQWTVRAGWDWREGEDAFFRHLLDGSRAANRLGWQWTVGTGSGKPYGFSRWQVEKRAPGLCGRCPLQDACPIQDWPSEATGPRVPVEPEGLRAGSPPALAGPAAVEADGRAPAAVWLTFESLGDDDPALRAHPDLPVVVVFDAPLLARLRLSGKRLVFLAETVADLATRRDVVVSRGAVPGALAGTPVAVTHAPVPGFARRSAAVDVVERHPWRWLVRPTGGPAQSFSAWRKGVRTP</sequence>
<dbReference type="RefSeq" id="WP_340294934.1">
    <property type="nucleotide sequence ID" value="NZ_JBBEOI010000192.1"/>
</dbReference>
<evidence type="ECO:0000256" key="2">
    <source>
        <dbReference type="ARBA" id="ARBA00022630"/>
    </source>
</evidence>
<dbReference type="EMBL" id="JBHRWW010000004">
    <property type="protein sequence ID" value="MFC3688258.1"/>
    <property type="molecule type" value="Genomic_DNA"/>
</dbReference>
<keyword evidence="6" id="KW-1185">Reference proteome</keyword>
<dbReference type="InterPro" id="IPR036134">
    <property type="entry name" value="Crypto/Photolyase_FAD-like_sf"/>
</dbReference>
<reference evidence="6" key="1">
    <citation type="journal article" date="2019" name="Int. J. Syst. Evol. Microbiol.">
        <title>The Global Catalogue of Microorganisms (GCM) 10K type strain sequencing project: providing services to taxonomists for standard genome sequencing and annotation.</title>
        <authorList>
            <consortium name="The Broad Institute Genomics Platform"/>
            <consortium name="The Broad Institute Genome Sequencing Center for Infectious Disease"/>
            <person name="Wu L."/>
            <person name="Ma J."/>
        </authorList>
    </citation>
    <scope>NUCLEOTIDE SEQUENCE [LARGE SCALE GENOMIC DNA]</scope>
    <source>
        <strain evidence="6">NCAIM B.02333</strain>
    </source>
</reference>
<proteinExistence type="predicted"/>
<evidence type="ECO:0000256" key="3">
    <source>
        <dbReference type="ARBA" id="ARBA00022827"/>
    </source>
</evidence>
<dbReference type="PANTHER" id="PTHR11455">
    <property type="entry name" value="CRYPTOCHROME"/>
    <property type="match status" value="1"/>
</dbReference>
<evidence type="ECO:0000313" key="5">
    <source>
        <dbReference type="EMBL" id="MFC3688258.1"/>
    </source>
</evidence>
<dbReference type="PANTHER" id="PTHR11455:SF9">
    <property type="entry name" value="CRYPTOCHROME CIRCADIAN CLOCK 5 ISOFORM X1"/>
    <property type="match status" value="1"/>
</dbReference>
<dbReference type="SUPFAM" id="SSF48173">
    <property type="entry name" value="Cryptochrome/photolyase FAD-binding domain"/>
    <property type="match status" value="1"/>
</dbReference>
<comment type="cofactor">
    <cofactor evidence="1">
        <name>FAD</name>
        <dbReference type="ChEBI" id="CHEBI:57692"/>
    </cofactor>
</comment>
<feature type="domain" description="Cryptochrome/DNA photolyase FAD-binding" evidence="4">
    <location>
        <begin position="167"/>
        <end position="228"/>
    </location>
</feature>
<evidence type="ECO:0000259" key="4">
    <source>
        <dbReference type="Pfam" id="PF03441"/>
    </source>
</evidence>
<dbReference type="Gene3D" id="1.10.579.10">
    <property type="entry name" value="DNA Cyclobutane Dipyrimidine Photolyase, subunit A, domain 3"/>
    <property type="match status" value="1"/>
</dbReference>
<dbReference type="Pfam" id="PF03441">
    <property type="entry name" value="FAD_binding_7"/>
    <property type="match status" value="1"/>
</dbReference>
<accession>A0ABV7WIA5</accession>
<name>A0ABV7WIA5_9MICO</name>